<gene>
    <name evidence="7" type="ORF">KTT_20630</name>
</gene>
<feature type="compositionally biased region" description="Polar residues" evidence="6">
    <location>
        <begin position="89"/>
        <end position="109"/>
    </location>
</feature>
<evidence type="ECO:0000313" key="8">
    <source>
        <dbReference type="Proteomes" id="UP000287352"/>
    </source>
</evidence>
<dbReference type="Gene3D" id="1.25.40.10">
    <property type="entry name" value="Tetratricopeptide repeat domain"/>
    <property type="match status" value="2"/>
</dbReference>
<dbReference type="Pfam" id="PF13432">
    <property type="entry name" value="TPR_16"/>
    <property type="match status" value="2"/>
</dbReference>
<comment type="caution">
    <text evidence="7">The sequence shown here is derived from an EMBL/GenBank/DDBJ whole genome shotgun (WGS) entry which is preliminary data.</text>
</comment>
<evidence type="ECO:0000256" key="3">
    <source>
        <dbReference type="ARBA" id="ARBA00025750"/>
    </source>
</evidence>
<dbReference type="Proteomes" id="UP000287352">
    <property type="component" value="Unassembled WGS sequence"/>
</dbReference>
<keyword evidence="2 5" id="KW-0175">Coiled coil</keyword>
<feature type="region of interest" description="Disordered" evidence="6">
    <location>
        <begin position="85"/>
        <end position="139"/>
    </location>
</feature>
<dbReference type="Gene3D" id="3.40.50.300">
    <property type="entry name" value="P-loop containing nucleotide triphosphate hydrolases"/>
    <property type="match status" value="1"/>
</dbReference>
<dbReference type="InterPro" id="IPR044961">
    <property type="entry name" value="MS5/SDI1"/>
</dbReference>
<dbReference type="PROSITE" id="PS50005">
    <property type="entry name" value="TPR"/>
    <property type="match status" value="2"/>
</dbReference>
<sequence length="1677" mass="190907">MSEQDDLLQEELSSEIGRSITITQTNGQEITGILTAVAMNRLQIKTATGRRTIFLSLIGGWELLDDEQSRGALVQSIGKVQYKDDAGLSSGQSSRPFHETQSVEFSGSQEHGLKGKLQSSPQQPATPYKPSLEKNVEHEHEVKLLPASDERTASYPPEIEARLALIEAIHSGKIQGVQLSIQPPDFFVSNDDLKSQLHKQAWGRIKQKYEYAARMNELGSQFGRVKPLIQDLKELIAQVPLSAGLRRHLAYLYYITGAFDDALQLYKEAVLLTPGIHDWHNLAVLARMKEENLSIECYALGNLFRQVAPTSAIEAWFVYVGTIERTGDLSLLRGLHTSDGRPLSAEDEKMLLEAAIYLFARLHKRDRGLNLLHRLLQHHPVASLLREADAYLLSDKKDVRQGVKDQLQRDCASLVALLRPAPAKVGPATQMSQPSLVWSTDFTRSGDGKSAVLQGGIYIYRKSRNYGFLVGQDGVDYFFHRSAITDEELLVQLQRLREEKLAAKDYISIIFEAAQGRQGSVAINVSFQRDIARTFELATNYANEGDYGRALTQIKKVLAENPVYPNAQESYDKWREYARATSVPRGSNPYSRAKRKQLVEKDLEAAEQLFYEAIRQNDTIESAVKDLAVLLMQIKKTKEAIQVLEQNRSRMTDMQSINNLMVDALQKDGQYATAVDLLRNQLKLAKTVNRKTQIIWRLGYCYLNQDKYSEAEHWFREAIEIGPYTKSAQRNLAICLIKQKRDDEAEQLLIATLPDPQSAELLDAISRARDTGQSVPIDELSAEMSLAEYSSEISAFTRFYLDRCTYEGVPSLRVQEKSFDRNDVRRLEELATRLGTRRPRERAEYYLSAAKIIREHDDWDEEYNQLYRYLCRSFASRGDAAVIENKHLDTAREWYCEALSIYDGDRARNQVEQDAVNALIRFLFATISRAHVPFTPSGQENLNIDDSLEIIIRMHGQQDKVFDAIAYLVVRSQYAAKRILQRLYSVPTFQSMSISYLKKKGVVIPTENVSHQFFTDLWKDLQKKEQGRTRTTSIELRTTTRRLELTTASVQDSLGRLREMEADFFFELDRQRVNELQKILETMLDLCQQTAFEEQERFCNQIENRCNDLLREIEANPTKMSVESFYPIVEVIERKTKEYLEEIYVRSVPQLNLRLPADMTSYAPDANNPRIEVQIVIENKMSCSPAEAVEIIIQEDGTFFTIDNPEIKLEGSLRGGEQQIKRVPILVTEQALKSQAFSLPLYAHYRTRSGEEKQTIVTSFSINLYSSEQFERIENPYAAYASGGIVDENSMFYGRAELIDNISDAIYKARAQSKSIVIFGQKRSGKSSILHHLKKKLQQYPALLVVDLGSIGLFSSRQSSEQGEKAGINLFEQILAGILRELSYAIEDMVDAGLPPLALSFPTDTEFYTHPSPLQAFQDVLMRFKRATARTPGWNEKRIVLLIDEFSYVYGWIMNKRLSDDFMKIWKALLQKDLFSVVLAGQDVMPKFKERFPNEFGVTQDQRVSYLKDEDARKLIDEPIRIGGRTGDSRYREKAIDRVVDLTSGSPFYIQILCNRLVEYMNRHYTSLVTEADVEQVKNELIQGANPLGWDNFDNLTNSGDTSPDAISDADARAVLKAIAINSRNGPCSRSRISVETQTDINAILQDLEQRDVVEAKPGQSYVIRVGLFKEWLLAHQ</sequence>
<dbReference type="EMBL" id="BIFR01000001">
    <property type="protein sequence ID" value="GCE12204.1"/>
    <property type="molecule type" value="Genomic_DNA"/>
</dbReference>
<dbReference type="InterPro" id="IPR027417">
    <property type="entry name" value="P-loop_NTPase"/>
</dbReference>
<dbReference type="PANTHER" id="PTHR36326:SF14">
    <property type="entry name" value="PROTEIN SULFUR DEFICIENCY-INDUCED 1"/>
    <property type="match status" value="1"/>
</dbReference>
<protein>
    <recommendedName>
        <fullName evidence="9">Cold-shock protein</fullName>
    </recommendedName>
</protein>
<comment type="similarity">
    <text evidence="3">Belongs to the MS5 protein family.</text>
</comment>
<accession>A0A401ZZB7</accession>
<dbReference type="Gene3D" id="2.40.50.140">
    <property type="entry name" value="Nucleic acid-binding proteins"/>
    <property type="match status" value="1"/>
</dbReference>
<evidence type="ECO:0000313" key="7">
    <source>
        <dbReference type="EMBL" id="GCE12204.1"/>
    </source>
</evidence>
<evidence type="ECO:0000256" key="5">
    <source>
        <dbReference type="SAM" id="Coils"/>
    </source>
</evidence>
<feature type="coiled-coil region" evidence="5">
    <location>
        <begin position="627"/>
        <end position="654"/>
    </location>
</feature>
<keyword evidence="1" id="KW-0677">Repeat</keyword>
<dbReference type="InterPro" id="IPR019734">
    <property type="entry name" value="TPR_rpt"/>
</dbReference>
<dbReference type="SUPFAM" id="SSF52540">
    <property type="entry name" value="P-loop containing nucleoside triphosphate hydrolases"/>
    <property type="match status" value="1"/>
</dbReference>
<dbReference type="SUPFAM" id="SSF48452">
    <property type="entry name" value="TPR-like"/>
    <property type="match status" value="2"/>
</dbReference>
<dbReference type="OrthoDB" id="153203at2"/>
<organism evidence="7 8">
    <name type="scientific">Tengunoibacter tsumagoiensis</name>
    <dbReference type="NCBI Taxonomy" id="2014871"/>
    <lineage>
        <taxon>Bacteria</taxon>
        <taxon>Bacillati</taxon>
        <taxon>Chloroflexota</taxon>
        <taxon>Ktedonobacteria</taxon>
        <taxon>Ktedonobacterales</taxon>
        <taxon>Dictyobacteraceae</taxon>
        <taxon>Tengunoibacter</taxon>
    </lineage>
</organism>
<evidence type="ECO:0000256" key="6">
    <source>
        <dbReference type="SAM" id="MobiDB-lite"/>
    </source>
</evidence>
<keyword evidence="4" id="KW-0802">TPR repeat</keyword>
<feature type="repeat" description="TPR" evidence="4">
    <location>
        <begin position="692"/>
        <end position="725"/>
    </location>
</feature>
<evidence type="ECO:0008006" key="9">
    <source>
        <dbReference type="Google" id="ProtNLM"/>
    </source>
</evidence>
<evidence type="ECO:0000256" key="4">
    <source>
        <dbReference type="PROSITE-ProRule" id="PRU00339"/>
    </source>
</evidence>
<evidence type="ECO:0000256" key="2">
    <source>
        <dbReference type="ARBA" id="ARBA00023054"/>
    </source>
</evidence>
<reference evidence="8" key="1">
    <citation type="submission" date="2018-12" db="EMBL/GenBank/DDBJ databases">
        <title>Tengunoibacter tsumagoiensis gen. nov., sp. nov., Dictyobacter kobayashii sp. nov., D. alpinus sp. nov., and D. joshuensis sp. nov. and description of Dictyobacteraceae fam. nov. within the order Ktedonobacterales isolated from Tengu-no-mugimeshi.</title>
        <authorList>
            <person name="Wang C.M."/>
            <person name="Zheng Y."/>
            <person name="Sakai Y."/>
            <person name="Toyoda A."/>
            <person name="Minakuchi Y."/>
            <person name="Abe K."/>
            <person name="Yokota A."/>
            <person name="Yabe S."/>
        </authorList>
    </citation>
    <scope>NUCLEOTIDE SEQUENCE [LARGE SCALE GENOMIC DNA]</scope>
    <source>
        <strain evidence="8">Uno3</strain>
    </source>
</reference>
<keyword evidence="8" id="KW-1185">Reference proteome</keyword>
<dbReference type="InterPro" id="IPR012340">
    <property type="entry name" value="NA-bd_OB-fold"/>
</dbReference>
<evidence type="ECO:0000256" key="1">
    <source>
        <dbReference type="ARBA" id="ARBA00022737"/>
    </source>
</evidence>
<dbReference type="PANTHER" id="PTHR36326">
    <property type="entry name" value="PROTEIN POLLENLESS 3-LIKE 2"/>
    <property type="match status" value="1"/>
</dbReference>
<dbReference type="InterPro" id="IPR011990">
    <property type="entry name" value="TPR-like_helical_dom_sf"/>
</dbReference>
<name>A0A401ZZB7_9CHLR</name>
<dbReference type="RefSeq" id="WP_126579842.1">
    <property type="nucleotide sequence ID" value="NZ_BIFR01000001.1"/>
</dbReference>
<dbReference type="SMART" id="SM00028">
    <property type="entry name" value="TPR"/>
    <property type="match status" value="3"/>
</dbReference>
<proteinExistence type="inferred from homology"/>
<feature type="repeat" description="TPR" evidence="4">
    <location>
        <begin position="243"/>
        <end position="276"/>
    </location>
</feature>